<dbReference type="Proteomes" id="UP000321523">
    <property type="component" value="Unassembled WGS sequence"/>
</dbReference>
<protein>
    <submittedName>
        <fullName evidence="9">Membrane protein</fullName>
    </submittedName>
</protein>
<feature type="transmembrane region" description="Helical" evidence="7">
    <location>
        <begin position="6"/>
        <end position="24"/>
    </location>
</feature>
<evidence type="ECO:0000256" key="1">
    <source>
        <dbReference type="ARBA" id="ARBA00004651"/>
    </source>
</evidence>
<dbReference type="PANTHER" id="PTHR30506:SF3">
    <property type="entry name" value="UPF0126 INNER MEMBRANE PROTEIN YADS-RELATED"/>
    <property type="match status" value="1"/>
</dbReference>
<comment type="subcellular location">
    <subcellularLocation>
        <location evidence="1">Cell membrane</location>
        <topology evidence="1">Multi-pass membrane protein</topology>
    </subcellularLocation>
</comment>
<keyword evidence="4 7" id="KW-0812">Transmembrane</keyword>
<dbReference type="RefSeq" id="WP_147040222.1">
    <property type="nucleotide sequence ID" value="NZ_BJYZ01000006.1"/>
</dbReference>
<evidence type="ECO:0000256" key="2">
    <source>
        <dbReference type="ARBA" id="ARBA00008193"/>
    </source>
</evidence>
<reference evidence="9 10" key="1">
    <citation type="submission" date="2019-07" db="EMBL/GenBank/DDBJ databases">
        <title>Whole genome shotgun sequence of Skermanella aerolata NBRC 106429.</title>
        <authorList>
            <person name="Hosoyama A."/>
            <person name="Uohara A."/>
            <person name="Ohji S."/>
            <person name="Ichikawa N."/>
        </authorList>
    </citation>
    <scope>NUCLEOTIDE SEQUENCE [LARGE SCALE GENOMIC DNA]</scope>
    <source>
        <strain evidence="9 10">NBRC 106429</strain>
    </source>
</reference>
<dbReference type="Pfam" id="PF03458">
    <property type="entry name" value="Gly_transporter"/>
    <property type="match status" value="2"/>
</dbReference>
<evidence type="ECO:0000313" key="9">
    <source>
        <dbReference type="EMBL" id="GEO37347.1"/>
    </source>
</evidence>
<dbReference type="OrthoDB" id="9791874at2"/>
<gene>
    <name evidence="9" type="ORF">SAE02_14950</name>
</gene>
<keyword evidence="10" id="KW-1185">Reference proteome</keyword>
<evidence type="ECO:0000259" key="8">
    <source>
        <dbReference type="Pfam" id="PF03458"/>
    </source>
</evidence>
<evidence type="ECO:0000256" key="4">
    <source>
        <dbReference type="ARBA" id="ARBA00022692"/>
    </source>
</evidence>
<feature type="transmembrane region" description="Helical" evidence="7">
    <location>
        <begin position="31"/>
        <end position="48"/>
    </location>
</feature>
<accession>A0A512DLK7</accession>
<dbReference type="InterPro" id="IPR005115">
    <property type="entry name" value="Gly_transporter"/>
</dbReference>
<feature type="transmembrane region" description="Helical" evidence="7">
    <location>
        <begin position="119"/>
        <end position="138"/>
    </location>
</feature>
<comment type="caution">
    <text evidence="9">The sequence shown here is derived from an EMBL/GenBank/DDBJ whole genome shotgun (WGS) entry which is preliminary data.</text>
</comment>
<dbReference type="GO" id="GO:0005886">
    <property type="term" value="C:plasma membrane"/>
    <property type="evidence" value="ECO:0007669"/>
    <property type="project" value="UniProtKB-SubCell"/>
</dbReference>
<keyword evidence="6 7" id="KW-0472">Membrane</keyword>
<organism evidence="9 10">
    <name type="scientific">Skermanella aerolata</name>
    <dbReference type="NCBI Taxonomy" id="393310"/>
    <lineage>
        <taxon>Bacteria</taxon>
        <taxon>Pseudomonadati</taxon>
        <taxon>Pseudomonadota</taxon>
        <taxon>Alphaproteobacteria</taxon>
        <taxon>Rhodospirillales</taxon>
        <taxon>Azospirillaceae</taxon>
        <taxon>Skermanella</taxon>
    </lineage>
</organism>
<evidence type="ECO:0000313" key="10">
    <source>
        <dbReference type="Proteomes" id="UP000321523"/>
    </source>
</evidence>
<proteinExistence type="inferred from homology"/>
<dbReference type="EMBL" id="BJYZ01000006">
    <property type="protein sequence ID" value="GEO37347.1"/>
    <property type="molecule type" value="Genomic_DNA"/>
</dbReference>
<evidence type="ECO:0000256" key="6">
    <source>
        <dbReference type="ARBA" id="ARBA00023136"/>
    </source>
</evidence>
<evidence type="ECO:0000256" key="3">
    <source>
        <dbReference type="ARBA" id="ARBA00022475"/>
    </source>
</evidence>
<keyword evidence="3" id="KW-1003">Cell membrane</keyword>
<sequence>MEQWIAWLDLCGVAVFAASGALTASRKQMDIVGFCLIATVTGIGGGTIRDLLLGQGAVYWITQPVYVLICIGTGIAIFFTAPYIESRYRVLLWADAAGLALFCVTGAEKALEVTGSLPVSVIMGVMTATFGGVIRDVLCAEVPLVLRKEIYATAAAAGALADIGLILSGAPPVWAQAAGFGTAFAIRAVGIAFGVSLPVYKSRPGREY</sequence>
<feature type="domain" description="Glycine transporter" evidence="8">
    <location>
        <begin position="7"/>
        <end position="80"/>
    </location>
</feature>
<name>A0A512DLK7_9PROT</name>
<feature type="transmembrane region" description="Helical" evidence="7">
    <location>
        <begin position="60"/>
        <end position="83"/>
    </location>
</feature>
<dbReference type="PANTHER" id="PTHR30506">
    <property type="entry name" value="INNER MEMBRANE PROTEIN"/>
    <property type="match status" value="1"/>
</dbReference>
<feature type="transmembrane region" description="Helical" evidence="7">
    <location>
        <begin position="90"/>
        <end position="107"/>
    </location>
</feature>
<feature type="domain" description="Glycine transporter" evidence="8">
    <location>
        <begin position="92"/>
        <end position="161"/>
    </location>
</feature>
<evidence type="ECO:0000256" key="7">
    <source>
        <dbReference type="SAM" id="Phobius"/>
    </source>
</evidence>
<evidence type="ECO:0000256" key="5">
    <source>
        <dbReference type="ARBA" id="ARBA00022989"/>
    </source>
</evidence>
<dbReference type="AlphaFoldDB" id="A0A512DLK7"/>
<keyword evidence="5 7" id="KW-1133">Transmembrane helix</keyword>
<comment type="similarity">
    <text evidence="2">Belongs to the UPF0126 family.</text>
</comment>
<feature type="transmembrane region" description="Helical" evidence="7">
    <location>
        <begin position="150"/>
        <end position="171"/>
    </location>
</feature>
<feature type="transmembrane region" description="Helical" evidence="7">
    <location>
        <begin position="177"/>
        <end position="200"/>
    </location>
</feature>